<feature type="compositionally biased region" description="Polar residues" evidence="1">
    <location>
        <begin position="1"/>
        <end position="12"/>
    </location>
</feature>
<dbReference type="EMBL" id="BRXE01000111">
    <property type="protein sequence ID" value="GLB86017.1"/>
    <property type="molecule type" value="Genomic_DNA"/>
</dbReference>
<protein>
    <submittedName>
        <fullName evidence="3">Uncharacterized protein</fullName>
    </submittedName>
</protein>
<dbReference type="AlphaFoldDB" id="A0A9P3V0D4"/>
<name>A0A9P3V0D4_9MYCO</name>
<evidence type="ECO:0000256" key="1">
    <source>
        <dbReference type="SAM" id="MobiDB-lite"/>
    </source>
</evidence>
<dbReference type="Proteomes" id="UP001064782">
    <property type="component" value="Unassembled WGS sequence"/>
</dbReference>
<gene>
    <name evidence="3" type="ORF">Mkiyose1413_48710</name>
    <name evidence="2" type="ORF">SRL2020028_52730</name>
</gene>
<reference evidence="3" key="1">
    <citation type="submission" date="2022-08" db="EMBL/GenBank/DDBJ databases">
        <title>Mycobacterium kiyosense sp. nov., scotochromogenic slow-glowing species isolated from respiratory specimens.</title>
        <authorList>
            <person name="Fukano H."/>
            <person name="Kazumi Y."/>
            <person name="Sakagami N."/>
            <person name="Ato M."/>
            <person name="Mitarai S."/>
            <person name="Hoshino Y."/>
        </authorList>
    </citation>
    <scope>NUCLEOTIDE SEQUENCE</scope>
    <source>
        <strain evidence="3">1413</strain>
        <strain evidence="2">SRL2020-028</strain>
    </source>
</reference>
<feature type="compositionally biased region" description="Polar residues" evidence="1">
    <location>
        <begin position="19"/>
        <end position="36"/>
    </location>
</feature>
<evidence type="ECO:0000313" key="4">
    <source>
        <dbReference type="Proteomes" id="UP001064782"/>
    </source>
</evidence>
<dbReference type="Proteomes" id="UP001165663">
    <property type="component" value="Unassembled WGS sequence"/>
</dbReference>
<evidence type="ECO:0000313" key="2">
    <source>
        <dbReference type="EMBL" id="GLB86017.1"/>
    </source>
</evidence>
<evidence type="ECO:0000313" key="3">
    <source>
        <dbReference type="EMBL" id="GLD32988.1"/>
    </source>
</evidence>
<feature type="compositionally biased region" description="Basic and acidic residues" evidence="1">
    <location>
        <begin position="39"/>
        <end position="48"/>
    </location>
</feature>
<feature type="region of interest" description="Disordered" evidence="1">
    <location>
        <begin position="1"/>
        <end position="60"/>
    </location>
</feature>
<sequence>MNSRGSWMSQRISGDRLASSDTVAMTPTVQPATAGSQWYRDDGRRTERGLMSVTDGEDMP</sequence>
<keyword evidence="4" id="KW-1185">Reference proteome</keyword>
<accession>A0A9P3V0D4</accession>
<comment type="caution">
    <text evidence="3">The sequence shown here is derived from an EMBL/GenBank/DDBJ whole genome shotgun (WGS) entry which is preliminary data.</text>
</comment>
<organism evidence="3 4">
    <name type="scientific">Mycobacterium kiyosense</name>
    <dbReference type="NCBI Taxonomy" id="2871094"/>
    <lineage>
        <taxon>Bacteria</taxon>
        <taxon>Bacillati</taxon>
        <taxon>Actinomycetota</taxon>
        <taxon>Actinomycetes</taxon>
        <taxon>Mycobacteriales</taxon>
        <taxon>Mycobacteriaceae</taxon>
        <taxon>Mycobacterium</taxon>
    </lineage>
</organism>
<dbReference type="EMBL" id="BRZI01000061">
    <property type="protein sequence ID" value="GLD32988.1"/>
    <property type="molecule type" value="Genomic_DNA"/>
</dbReference>
<proteinExistence type="predicted"/>